<comment type="catalytic activity">
    <reaction evidence="3">
        <text>2 GTP = 3',3'-c-di-GMP + 2 diphosphate</text>
        <dbReference type="Rhea" id="RHEA:24898"/>
        <dbReference type="ChEBI" id="CHEBI:33019"/>
        <dbReference type="ChEBI" id="CHEBI:37565"/>
        <dbReference type="ChEBI" id="CHEBI:58805"/>
        <dbReference type="EC" id="2.7.7.65"/>
    </reaction>
</comment>
<dbReference type="Pfam" id="PF00990">
    <property type="entry name" value="GGDEF"/>
    <property type="match status" value="1"/>
</dbReference>
<protein>
    <recommendedName>
        <fullName evidence="2">diguanylate cyclase</fullName>
        <ecNumber evidence="2">2.7.7.65</ecNumber>
    </recommendedName>
</protein>
<organism evidence="7 8">
    <name type="scientific">Vibrio eleionomae</name>
    <dbReference type="NCBI Taxonomy" id="2653505"/>
    <lineage>
        <taxon>Bacteria</taxon>
        <taxon>Pseudomonadati</taxon>
        <taxon>Pseudomonadota</taxon>
        <taxon>Gammaproteobacteria</taxon>
        <taxon>Vibrionales</taxon>
        <taxon>Vibrionaceae</taxon>
        <taxon>Vibrio</taxon>
    </lineage>
</organism>
<feature type="transmembrane region" description="Helical" evidence="5">
    <location>
        <begin position="12"/>
        <end position="33"/>
    </location>
</feature>
<comment type="caution">
    <text evidence="7">The sequence shown here is derived from an EMBL/GenBank/DDBJ whole genome shotgun (WGS) entry which is preliminary data.</text>
</comment>
<dbReference type="PANTHER" id="PTHR45138:SF9">
    <property type="entry name" value="DIGUANYLATE CYCLASE DGCM-RELATED"/>
    <property type="match status" value="1"/>
</dbReference>
<dbReference type="EC" id="2.7.7.65" evidence="2"/>
<dbReference type="GO" id="GO:0052621">
    <property type="term" value="F:diguanylate cyclase activity"/>
    <property type="evidence" value="ECO:0007669"/>
    <property type="project" value="UniProtKB-EC"/>
</dbReference>
<dbReference type="Proteomes" id="UP000462621">
    <property type="component" value="Unassembled WGS sequence"/>
</dbReference>
<keyword evidence="5" id="KW-0472">Membrane</keyword>
<feature type="transmembrane region" description="Helical" evidence="5">
    <location>
        <begin position="39"/>
        <end position="58"/>
    </location>
</feature>
<dbReference type="InterPro" id="IPR029787">
    <property type="entry name" value="Nucleotide_cyclase"/>
</dbReference>
<feature type="transmembrane region" description="Helical" evidence="5">
    <location>
        <begin position="70"/>
        <end position="90"/>
    </location>
</feature>
<dbReference type="GO" id="GO:1902201">
    <property type="term" value="P:negative regulation of bacterial-type flagellum-dependent cell motility"/>
    <property type="evidence" value="ECO:0007669"/>
    <property type="project" value="TreeGrafter"/>
</dbReference>
<feature type="domain" description="GGDEF" evidence="6">
    <location>
        <begin position="207"/>
        <end position="338"/>
    </location>
</feature>
<dbReference type="NCBIfam" id="TIGR00254">
    <property type="entry name" value="GGDEF"/>
    <property type="match status" value="1"/>
</dbReference>
<evidence type="ECO:0000259" key="6">
    <source>
        <dbReference type="PROSITE" id="PS50887"/>
    </source>
</evidence>
<reference evidence="7 8" key="1">
    <citation type="submission" date="2019-10" db="EMBL/GenBank/DDBJ databases">
        <title>Vibrio sp. nov. isolated from a shrimp pond.</title>
        <authorList>
            <person name="Gomez-Gil B."/>
            <person name="Enciso-Ibarra J."/>
            <person name="Enciso-Ibarra K."/>
            <person name="Bolan-Mejia C."/>
        </authorList>
    </citation>
    <scope>NUCLEOTIDE SEQUENCE [LARGE SCALE GENOMIC DNA]</scope>
    <source>
        <strain evidence="7 8">CAIM 722</strain>
    </source>
</reference>
<evidence type="ECO:0000256" key="5">
    <source>
        <dbReference type="SAM" id="Phobius"/>
    </source>
</evidence>
<dbReference type="Pfam" id="PF20966">
    <property type="entry name" value="MASE6"/>
    <property type="match status" value="1"/>
</dbReference>
<keyword evidence="8" id="KW-1185">Reference proteome</keyword>
<evidence type="ECO:0000256" key="1">
    <source>
        <dbReference type="ARBA" id="ARBA00001946"/>
    </source>
</evidence>
<name>A0A7X4LLU9_9VIBR</name>
<dbReference type="GO" id="GO:0043709">
    <property type="term" value="P:cell adhesion involved in single-species biofilm formation"/>
    <property type="evidence" value="ECO:0007669"/>
    <property type="project" value="TreeGrafter"/>
</dbReference>
<sequence length="358" mass="41166">MDAKLFDSSHNIRSSVLSGISVSLSVISVFLAVFCIFYVHAYLMASLEIIFSLYAFYIHHRAKKRHYTEMDVHCFTYLLLLLFIVSNLFLPPENHGFMWTLVCPLLMYSLVGLKRGFISSLILFITQTSIVYYRTVDLAAFNTTNLMVNLASSYLVIWLISHTYEFHRHEVESTLSNLASRDALTSAHNRLALTTAFEYFQTHRDKEELSFLIVDIDFFKAVNDQYGHDIGDKVLIETSQLMMQIVGDDNLYRIGGEEFCITLFNRSLDEAHLIGERIRKLIAANPFIYDDHHIHLTLSVGICEYKEGNRIEDLLRMADHELYRAKKSGRNQVRLCPTAEQSVDDNEQKVPVTATSHL</sequence>
<evidence type="ECO:0000313" key="8">
    <source>
        <dbReference type="Proteomes" id="UP000462621"/>
    </source>
</evidence>
<evidence type="ECO:0000256" key="2">
    <source>
        <dbReference type="ARBA" id="ARBA00012528"/>
    </source>
</evidence>
<dbReference type="CDD" id="cd01949">
    <property type="entry name" value="GGDEF"/>
    <property type="match status" value="1"/>
</dbReference>
<feature type="transmembrane region" description="Helical" evidence="5">
    <location>
        <begin position="139"/>
        <end position="160"/>
    </location>
</feature>
<dbReference type="PANTHER" id="PTHR45138">
    <property type="entry name" value="REGULATORY COMPONENTS OF SENSORY TRANSDUCTION SYSTEM"/>
    <property type="match status" value="1"/>
</dbReference>
<dbReference type="InterPro" id="IPR048435">
    <property type="entry name" value="MASE6"/>
</dbReference>
<keyword evidence="5" id="KW-0812">Transmembrane</keyword>
<evidence type="ECO:0000256" key="3">
    <source>
        <dbReference type="ARBA" id="ARBA00034247"/>
    </source>
</evidence>
<dbReference type="SUPFAM" id="SSF55073">
    <property type="entry name" value="Nucleotide cyclase"/>
    <property type="match status" value="1"/>
</dbReference>
<comment type="cofactor">
    <cofactor evidence="1">
        <name>Mg(2+)</name>
        <dbReference type="ChEBI" id="CHEBI:18420"/>
    </cofactor>
</comment>
<evidence type="ECO:0000256" key="4">
    <source>
        <dbReference type="SAM" id="MobiDB-lite"/>
    </source>
</evidence>
<evidence type="ECO:0000313" key="7">
    <source>
        <dbReference type="EMBL" id="MZI94047.1"/>
    </source>
</evidence>
<dbReference type="InterPro" id="IPR043128">
    <property type="entry name" value="Rev_trsase/Diguanyl_cyclase"/>
</dbReference>
<dbReference type="InterPro" id="IPR000160">
    <property type="entry name" value="GGDEF_dom"/>
</dbReference>
<dbReference type="FunFam" id="3.30.70.270:FF:000001">
    <property type="entry name" value="Diguanylate cyclase domain protein"/>
    <property type="match status" value="1"/>
</dbReference>
<dbReference type="PROSITE" id="PS50887">
    <property type="entry name" value="GGDEF"/>
    <property type="match status" value="1"/>
</dbReference>
<gene>
    <name evidence="7" type="ORF">F9817_12680</name>
</gene>
<dbReference type="Gene3D" id="3.30.70.270">
    <property type="match status" value="1"/>
</dbReference>
<dbReference type="SMART" id="SM00267">
    <property type="entry name" value="GGDEF"/>
    <property type="match status" value="1"/>
</dbReference>
<dbReference type="InterPro" id="IPR050469">
    <property type="entry name" value="Diguanylate_Cyclase"/>
</dbReference>
<keyword evidence="5" id="KW-1133">Transmembrane helix</keyword>
<feature type="region of interest" description="Disordered" evidence="4">
    <location>
        <begin position="339"/>
        <end position="358"/>
    </location>
</feature>
<dbReference type="EMBL" id="WEKT01000022">
    <property type="protein sequence ID" value="MZI94047.1"/>
    <property type="molecule type" value="Genomic_DNA"/>
</dbReference>
<dbReference type="GO" id="GO:0005886">
    <property type="term" value="C:plasma membrane"/>
    <property type="evidence" value="ECO:0007669"/>
    <property type="project" value="TreeGrafter"/>
</dbReference>
<accession>A0A7X4LLU9</accession>
<proteinExistence type="predicted"/>
<dbReference type="AlphaFoldDB" id="A0A7X4LLU9"/>
<feature type="transmembrane region" description="Helical" evidence="5">
    <location>
        <begin position="96"/>
        <end position="111"/>
    </location>
</feature>
<dbReference type="RefSeq" id="WP_345789733.1">
    <property type="nucleotide sequence ID" value="NZ_WEKT01000022.1"/>
</dbReference>